<dbReference type="Proteomes" id="UP000184529">
    <property type="component" value="Unassembled WGS sequence"/>
</dbReference>
<dbReference type="Pfam" id="PF13353">
    <property type="entry name" value="Fer4_12"/>
    <property type="match status" value="1"/>
</dbReference>
<evidence type="ECO:0000256" key="2">
    <source>
        <dbReference type="ARBA" id="ARBA00022691"/>
    </source>
</evidence>
<dbReference type="InterPro" id="IPR007197">
    <property type="entry name" value="rSAM"/>
</dbReference>
<keyword evidence="4" id="KW-0408">Iron</keyword>
<proteinExistence type="predicted"/>
<accession>A0A1M6D8U2</accession>
<dbReference type="PANTHER" id="PTHR43273">
    <property type="entry name" value="ANAEROBIC SULFATASE-MATURATING ENZYME HOMOLOG ASLB-RELATED"/>
    <property type="match status" value="1"/>
</dbReference>
<dbReference type="SFLD" id="SFLDG01384">
    <property type="entry name" value="thioether_bond_formation_requi"/>
    <property type="match status" value="1"/>
</dbReference>
<dbReference type="Gene3D" id="3.20.20.70">
    <property type="entry name" value="Aldolase class I"/>
    <property type="match status" value="1"/>
</dbReference>
<dbReference type="PANTHER" id="PTHR43273:SF8">
    <property type="entry name" value="RADICAL SAM DOMAIN PROTEIN"/>
    <property type="match status" value="1"/>
</dbReference>
<comment type="cofactor">
    <cofactor evidence="1">
        <name>[4Fe-4S] cluster</name>
        <dbReference type="ChEBI" id="CHEBI:49883"/>
    </cofactor>
</comment>
<dbReference type="SFLD" id="SFLDG01067">
    <property type="entry name" value="SPASM/twitch_domain_containing"/>
    <property type="match status" value="1"/>
</dbReference>
<dbReference type="NCBIfam" id="TIGR04085">
    <property type="entry name" value="rSAM_more_4Fe4S"/>
    <property type="match status" value="1"/>
</dbReference>
<evidence type="ECO:0000256" key="4">
    <source>
        <dbReference type="ARBA" id="ARBA00023004"/>
    </source>
</evidence>
<dbReference type="SUPFAM" id="SSF102114">
    <property type="entry name" value="Radical SAM enzymes"/>
    <property type="match status" value="1"/>
</dbReference>
<organism evidence="7 8">
    <name type="scientific">Desulfofundulus thermosubterraneus DSM 16057</name>
    <dbReference type="NCBI Taxonomy" id="1121432"/>
    <lineage>
        <taxon>Bacteria</taxon>
        <taxon>Bacillati</taxon>
        <taxon>Bacillota</taxon>
        <taxon>Clostridia</taxon>
        <taxon>Eubacteriales</taxon>
        <taxon>Peptococcaceae</taxon>
        <taxon>Desulfofundulus</taxon>
    </lineage>
</organism>
<evidence type="ECO:0000313" key="7">
    <source>
        <dbReference type="EMBL" id="SHI69614.1"/>
    </source>
</evidence>
<protein>
    <recommendedName>
        <fullName evidence="6">Radical SAM core domain-containing protein</fullName>
    </recommendedName>
</protein>
<dbReference type="InterPro" id="IPR058240">
    <property type="entry name" value="rSAM_sf"/>
</dbReference>
<dbReference type="EMBL" id="FQZM01000009">
    <property type="protein sequence ID" value="SHI69614.1"/>
    <property type="molecule type" value="Genomic_DNA"/>
</dbReference>
<evidence type="ECO:0000259" key="6">
    <source>
        <dbReference type="PROSITE" id="PS51918"/>
    </source>
</evidence>
<keyword evidence="5" id="KW-0411">Iron-sulfur</keyword>
<dbReference type="OrthoDB" id="9808591at2"/>
<sequence length="451" mass="50581">MIHKFIFDDHRIVLDVNSGAVHLVDELTWHLLDDYPLLSPRDLVAKHSRCYPVSEVQEAVREIEELVREGLLFSPDPLNGHYEPACNEVVKALCLHLAHDCNLACRYCFAGQGHFGGPSGLMPLETGRQALDFLFAASGSRRHVEVDFFGGEPLLNFSVLQALVEYGRQRAAQLGKVIKFTVTTNALLLTPEVGRYLNENDLAVVLSLDGRQEIHDAMRIFPGGRGSYGRVLENISRFVSSRPGGEYYVRGTFTRHNLDFSRDVLHMADLGFEHISVEPVVAPYREEYALQPQDVPLICEEYEALTRQLLSRARKGQRINFFHFNIDLGGGPCLPKRLTGCGAGREYLAVSPEGKLYPCHQFVGRSEYCMGDVERGIVRPELVEEFRAAHVYNKDACRGCWARFYCSGGCHANAHAFHGNIFTPYEIACDLIKKRIECALYLKAALSSESA</sequence>
<dbReference type="STRING" id="1121432.SAMN02745219_00865"/>
<keyword evidence="8" id="KW-1185">Reference proteome</keyword>
<feature type="domain" description="Radical SAM core" evidence="6">
    <location>
        <begin position="87"/>
        <end position="318"/>
    </location>
</feature>
<dbReference type="RefSeq" id="WP_072867534.1">
    <property type="nucleotide sequence ID" value="NZ_FQZM01000009.1"/>
</dbReference>
<reference evidence="8" key="1">
    <citation type="submission" date="2016-11" db="EMBL/GenBank/DDBJ databases">
        <authorList>
            <person name="Varghese N."/>
            <person name="Submissions S."/>
        </authorList>
    </citation>
    <scope>NUCLEOTIDE SEQUENCE [LARGE SCALE GENOMIC DNA]</scope>
    <source>
        <strain evidence="8">DSM 16057</strain>
    </source>
</reference>
<gene>
    <name evidence="7" type="ORF">SAMN02745219_00865</name>
</gene>
<dbReference type="SFLD" id="SFLDG01386">
    <property type="entry name" value="main_SPASM_domain-containing"/>
    <property type="match status" value="1"/>
</dbReference>
<evidence type="ECO:0000313" key="8">
    <source>
        <dbReference type="Proteomes" id="UP000184529"/>
    </source>
</evidence>
<dbReference type="SFLD" id="SFLDS00029">
    <property type="entry name" value="Radical_SAM"/>
    <property type="match status" value="1"/>
</dbReference>
<evidence type="ECO:0000256" key="1">
    <source>
        <dbReference type="ARBA" id="ARBA00001966"/>
    </source>
</evidence>
<evidence type="ECO:0000256" key="5">
    <source>
        <dbReference type="ARBA" id="ARBA00023014"/>
    </source>
</evidence>
<dbReference type="GO" id="GO:0046872">
    <property type="term" value="F:metal ion binding"/>
    <property type="evidence" value="ECO:0007669"/>
    <property type="project" value="UniProtKB-KW"/>
</dbReference>
<dbReference type="CDD" id="cd01335">
    <property type="entry name" value="Radical_SAM"/>
    <property type="match status" value="1"/>
</dbReference>
<dbReference type="InterPro" id="IPR024025">
    <property type="entry name" value="SCIFF_rSAM_maturase"/>
</dbReference>
<dbReference type="AlphaFoldDB" id="A0A1M6D8U2"/>
<dbReference type="CDD" id="cd21124">
    <property type="entry name" value="SPASM_CteB-like"/>
    <property type="match status" value="1"/>
</dbReference>
<dbReference type="PROSITE" id="PS51918">
    <property type="entry name" value="RADICAL_SAM"/>
    <property type="match status" value="1"/>
</dbReference>
<dbReference type="GO" id="GO:0051536">
    <property type="term" value="F:iron-sulfur cluster binding"/>
    <property type="evidence" value="ECO:0007669"/>
    <property type="project" value="UniProtKB-KW"/>
</dbReference>
<dbReference type="NCBIfam" id="TIGR03974">
    <property type="entry name" value="rSAM_six_Cys"/>
    <property type="match status" value="1"/>
</dbReference>
<name>A0A1M6D8U2_9FIRM</name>
<dbReference type="InterPro" id="IPR023885">
    <property type="entry name" value="4Fe4S-binding_SPASM_dom"/>
</dbReference>
<keyword evidence="3" id="KW-0479">Metal-binding</keyword>
<dbReference type="Pfam" id="PF13186">
    <property type="entry name" value="SPASM"/>
    <property type="match status" value="1"/>
</dbReference>
<dbReference type="InterPro" id="IPR013785">
    <property type="entry name" value="Aldolase_TIM"/>
</dbReference>
<dbReference type="InterPro" id="IPR023867">
    <property type="entry name" value="Sulphatase_maturase_rSAM"/>
</dbReference>
<keyword evidence="2" id="KW-0949">S-adenosyl-L-methionine</keyword>
<evidence type="ECO:0000256" key="3">
    <source>
        <dbReference type="ARBA" id="ARBA00022723"/>
    </source>
</evidence>
<dbReference type="InterPro" id="IPR047602">
    <property type="entry name" value="SPASM_CteB-like"/>
</dbReference>
<dbReference type="GO" id="GO:0016491">
    <property type="term" value="F:oxidoreductase activity"/>
    <property type="evidence" value="ECO:0007669"/>
    <property type="project" value="InterPro"/>
</dbReference>